<dbReference type="Pfam" id="PF14014">
    <property type="entry name" value="DUF4230"/>
    <property type="match status" value="1"/>
</dbReference>
<protein>
    <submittedName>
        <fullName evidence="2">Uncharacterized protein DUF4230</fullName>
    </submittedName>
</protein>
<dbReference type="EMBL" id="QLSV01000008">
    <property type="protein sequence ID" value="RAR47570.1"/>
    <property type="molecule type" value="Genomic_DNA"/>
</dbReference>
<proteinExistence type="predicted"/>
<dbReference type="Proteomes" id="UP000249518">
    <property type="component" value="Unassembled WGS sequence"/>
</dbReference>
<evidence type="ECO:0000313" key="3">
    <source>
        <dbReference type="Proteomes" id="UP000249518"/>
    </source>
</evidence>
<name>A0A328WMN1_9FLAO</name>
<dbReference type="AlphaFoldDB" id="A0A328WMN1"/>
<keyword evidence="1" id="KW-0472">Membrane</keyword>
<dbReference type="RefSeq" id="WP_112086249.1">
    <property type="nucleotide sequence ID" value="NZ_QLSV01000008.1"/>
</dbReference>
<keyword evidence="1" id="KW-0812">Transmembrane</keyword>
<dbReference type="InterPro" id="IPR025324">
    <property type="entry name" value="DUF4230"/>
</dbReference>
<feature type="transmembrane region" description="Helical" evidence="1">
    <location>
        <begin position="30"/>
        <end position="47"/>
    </location>
</feature>
<evidence type="ECO:0000313" key="2">
    <source>
        <dbReference type="EMBL" id="RAR47570.1"/>
    </source>
</evidence>
<keyword evidence="3" id="KW-1185">Reference proteome</keyword>
<keyword evidence="1" id="KW-1133">Transmembrane helix</keyword>
<comment type="caution">
    <text evidence="2">The sequence shown here is derived from an EMBL/GenBank/DDBJ whole genome shotgun (WGS) entry which is preliminary data.</text>
</comment>
<evidence type="ECO:0000256" key="1">
    <source>
        <dbReference type="SAM" id="Phobius"/>
    </source>
</evidence>
<reference evidence="2 3" key="1">
    <citation type="submission" date="2018-06" db="EMBL/GenBank/DDBJ databases">
        <title>Genomic Encyclopedia of Type Strains, Phase III (KMG-III): the genomes of soil and plant-associated and newly described type strains.</title>
        <authorList>
            <person name="Whitman W."/>
        </authorList>
    </citation>
    <scope>NUCLEOTIDE SEQUENCE [LARGE SCALE GENOMIC DNA]</scope>
    <source>
        <strain evidence="2 3">CGMCC 1.12504</strain>
    </source>
</reference>
<gene>
    <name evidence="2" type="ORF">B0I10_10872</name>
</gene>
<organism evidence="2 3">
    <name type="scientific">Flavobacterium lacus</name>
    <dbReference type="NCBI Taxonomy" id="1353778"/>
    <lineage>
        <taxon>Bacteria</taxon>
        <taxon>Pseudomonadati</taxon>
        <taxon>Bacteroidota</taxon>
        <taxon>Flavobacteriia</taxon>
        <taxon>Flavobacteriales</taxon>
        <taxon>Flavobacteriaceae</taxon>
        <taxon>Flavobacterium</taxon>
    </lineage>
</organism>
<dbReference type="OrthoDB" id="5700441at2"/>
<sequence>MATRRNQSTETQLKNILVPIIQAIGRSGKLIYIIIFGVLLYLGYQYFTKEKDSSTIEYNSALIQKQLRNVSKLVVTEGTYSQVMTYKDQKKYLMDMISFEKKALMVVNAEVTVSYDLSKIKYDINETTKTISITNIPEAEMKINPDIQFYSIDESTFNPFGTADYNKINKKVKAEIAKKMEKSKLKTNAENRLISELSKILILTNTMGWTLQYNGEVIKSQTALKGKLKT</sequence>
<accession>A0A328WMN1</accession>